<dbReference type="PANTHER" id="PTHR35908">
    <property type="entry name" value="HYPOTHETICAL FUSION PROTEIN"/>
    <property type="match status" value="1"/>
</dbReference>
<dbReference type="EMBL" id="BAABLO010000012">
    <property type="protein sequence ID" value="GAA4729084.1"/>
    <property type="molecule type" value="Genomic_DNA"/>
</dbReference>
<feature type="domain" description="VOC" evidence="1">
    <location>
        <begin position="6"/>
        <end position="136"/>
    </location>
</feature>
<reference evidence="3" key="1">
    <citation type="journal article" date="2019" name="Int. J. Syst. Evol. Microbiol.">
        <title>The Global Catalogue of Microorganisms (GCM) 10K type strain sequencing project: providing services to taxonomists for standard genome sequencing and annotation.</title>
        <authorList>
            <consortium name="The Broad Institute Genomics Platform"/>
            <consortium name="The Broad Institute Genome Sequencing Center for Infectious Disease"/>
            <person name="Wu L."/>
            <person name="Ma J."/>
        </authorList>
    </citation>
    <scope>NUCLEOTIDE SEQUENCE [LARGE SCALE GENOMIC DNA]</scope>
    <source>
        <strain evidence="3">JCM 18961</strain>
    </source>
</reference>
<organism evidence="2 3">
    <name type="scientific">Pedococcus ginsenosidimutans</name>
    <dbReference type="NCBI Taxonomy" id="490570"/>
    <lineage>
        <taxon>Bacteria</taxon>
        <taxon>Bacillati</taxon>
        <taxon>Actinomycetota</taxon>
        <taxon>Actinomycetes</taxon>
        <taxon>Micrococcales</taxon>
        <taxon>Intrasporangiaceae</taxon>
        <taxon>Pedococcus</taxon>
    </lineage>
</organism>
<protein>
    <submittedName>
        <fullName evidence="2">VOC family protein</fullName>
    </submittedName>
</protein>
<dbReference type="Gene3D" id="3.10.180.10">
    <property type="entry name" value="2,3-Dihydroxybiphenyl 1,2-Dioxygenase, domain 1"/>
    <property type="match status" value="1"/>
</dbReference>
<sequence>MTTYPVLIHTAIDARDCRGLAEFYRELLGLHYRDRDKPPTDGGPDDANWIVLLDDNGDRVVTIQQKVDTAPPTWPSEAVPMQMHMDFKVATHEELERHRQRAEELGARLLHDRTHEQDAPLYVLADPAGHPFCLLV</sequence>
<proteinExistence type="predicted"/>
<name>A0ABP8YH69_9MICO</name>
<dbReference type="InterPro" id="IPR037523">
    <property type="entry name" value="VOC_core"/>
</dbReference>
<gene>
    <name evidence="2" type="ORF">GCM10025782_29870</name>
</gene>
<dbReference type="InterPro" id="IPR029068">
    <property type="entry name" value="Glyas_Bleomycin-R_OHBP_Dase"/>
</dbReference>
<evidence type="ECO:0000313" key="2">
    <source>
        <dbReference type="EMBL" id="GAA4729084.1"/>
    </source>
</evidence>
<dbReference type="Pfam" id="PF18029">
    <property type="entry name" value="Glyoxalase_6"/>
    <property type="match status" value="1"/>
</dbReference>
<comment type="caution">
    <text evidence="2">The sequence shown here is derived from an EMBL/GenBank/DDBJ whole genome shotgun (WGS) entry which is preliminary data.</text>
</comment>
<evidence type="ECO:0000313" key="3">
    <source>
        <dbReference type="Proteomes" id="UP001500556"/>
    </source>
</evidence>
<dbReference type="RefSeq" id="WP_345504554.1">
    <property type="nucleotide sequence ID" value="NZ_BAABLO010000012.1"/>
</dbReference>
<accession>A0ABP8YH69</accession>
<dbReference type="Proteomes" id="UP001500556">
    <property type="component" value="Unassembled WGS sequence"/>
</dbReference>
<keyword evidence="3" id="KW-1185">Reference proteome</keyword>
<dbReference type="CDD" id="cd06587">
    <property type="entry name" value="VOC"/>
    <property type="match status" value="1"/>
</dbReference>
<dbReference type="InterPro" id="IPR041581">
    <property type="entry name" value="Glyoxalase_6"/>
</dbReference>
<evidence type="ECO:0000259" key="1">
    <source>
        <dbReference type="PROSITE" id="PS51819"/>
    </source>
</evidence>
<dbReference type="PANTHER" id="PTHR35908:SF1">
    <property type="entry name" value="CONSERVED PROTEIN"/>
    <property type="match status" value="1"/>
</dbReference>
<dbReference type="SUPFAM" id="SSF54593">
    <property type="entry name" value="Glyoxalase/Bleomycin resistance protein/Dihydroxybiphenyl dioxygenase"/>
    <property type="match status" value="1"/>
</dbReference>
<dbReference type="PROSITE" id="PS51819">
    <property type="entry name" value="VOC"/>
    <property type="match status" value="1"/>
</dbReference>